<evidence type="ECO:0000256" key="9">
    <source>
        <dbReference type="ARBA" id="ARBA00023136"/>
    </source>
</evidence>
<reference evidence="12" key="1">
    <citation type="submission" date="2019-08" db="EMBL/GenBank/DDBJ databases">
        <title>The genome of the North American firefly Photinus pyralis.</title>
        <authorList>
            <consortium name="Photinus pyralis genome working group"/>
            <person name="Fallon T.R."/>
            <person name="Sander Lower S.E."/>
            <person name="Weng J.-K."/>
        </authorList>
    </citation>
    <scope>NUCLEOTIDE SEQUENCE</scope>
    <source>
        <strain evidence="12">TRF0915ILg1</strain>
        <tissue evidence="12">Whole body</tissue>
    </source>
</reference>
<dbReference type="Proteomes" id="UP000801492">
    <property type="component" value="Unassembled WGS sequence"/>
</dbReference>
<dbReference type="PANTHER" id="PTHR12413:SF1">
    <property type="entry name" value="DOLICHYL PYROPHOSPHATE MAN9GLCNAC2 ALPHA-1,3-GLUCOSYLTRANSFERASE"/>
    <property type="match status" value="1"/>
</dbReference>
<feature type="signal peptide" evidence="11">
    <location>
        <begin position="1"/>
        <end position="25"/>
    </location>
</feature>
<keyword evidence="5 10" id="KW-0808">Transferase</keyword>
<evidence type="ECO:0000256" key="6">
    <source>
        <dbReference type="ARBA" id="ARBA00022692"/>
    </source>
</evidence>
<keyword evidence="4 10" id="KW-0328">Glycosyltransferase</keyword>
<keyword evidence="8 10" id="KW-1133">Transmembrane helix</keyword>
<evidence type="ECO:0000256" key="4">
    <source>
        <dbReference type="ARBA" id="ARBA00022676"/>
    </source>
</evidence>
<gene>
    <name evidence="12" type="ORF">ILUMI_04908</name>
</gene>
<evidence type="ECO:0000313" key="13">
    <source>
        <dbReference type="Proteomes" id="UP000801492"/>
    </source>
</evidence>
<feature type="transmembrane region" description="Helical" evidence="10">
    <location>
        <begin position="318"/>
        <end position="339"/>
    </location>
</feature>
<feature type="transmembrane region" description="Helical" evidence="10">
    <location>
        <begin position="253"/>
        <end position="274"/>
    </location>
</feature>
<dbReference type="EMBL" id="VTPC01001749">
    <property type="protein sequence ID" value="KAF2901271.1"/>
    <property type="molecule type" value="Genomic_DNA"/>
</dbReference>
<evidence type="ECO:0000256" key="5">
    <source>
        <dbReference type="ARBA" id="ARBA00022679"/>
    </source>
</evidence>
<evidence type="ECO:0000256" key="2">
    <source>
        <dbReference type="ARBA" id="ARBA00004922"/>
    </source>
</evidence>
<feature type="transmembrane region" description="Helical" evidence="10">
    <location>
        <begin position="515"/>
        <end position="534"/>
    </location>
</feature>
<evidence type="ECO:0000256" key="11">
    <source>
        <dbReference type="SAM" id="SignalP"/>
    </source>
</evidence>
<feature type="transmembrane region" description="Helical" evidence="10">
    <location>
        <begin position="158"/>
        <end position="178"/>
    </location>
</feature>
<dbReference type="GO" id="GO:0005789">
    <property type="term" value="C:endoplasmic reticulum membrane"/>
    <property type="evidence" value="ECO:0007669"/>
    <property type="project" value="UniProtKB-SubCell"/>
</dbReference>
<dbReference type="UniPathway" id="UPA00378"/>
<dbReference type="InterPro" id="IPR004856">
    <property type="entry name" value="Glyco_trans_ALG6/ALG8"/>
</dbReference>
<accession>A0A8K0DBY7</accession>
<feature type="transmembrane region" description="Helical" evidence="10">
    <location>
        <begin position="190"/>
        <end position="216"/>
    </location>
</feature>
<feature type="transmembrane region" description="Helical" evidence="10">
    <location>
        <begin position="114"/>
        <end position="137"/>
    </location>
</feature>
<comment type="similarity">
    <text evidence="3 10">Belongs to the ALG6/ALG8 glucosyltransferase family.</text>
</comment>
<keyword evidence="11" id="KW-0732">Signal</keyword>
<evidence type="ECO:0000256" key="7">
    <source>
        <dbReference type="ARBA" id="ARBA00022824"/>
    </source>
</evidence>
<evidence type="ECO:0000256" key="8">
    <source>
        <dbReference type="ARBA" id="ARBA00022989"/>
    </source>
</evidence>
<name>A0A8K0DBY7_IGNLU</name>
<dbReference type="AlphaFoldDB" id="A0A8K0DBY7"/>
<comment type="subcellular location">
    <subcellularLocation>
        <location evidence="1 10">Endoplasmic reticulum membrane</location>
        <topology evidence="1 10">Multi-pass membrane protein</topology>
    </subcellularLocation>
</comment>
<comment type="caution">
    <text evidence="12">The sequence shown here is derived from an EMBL/GenBank/DDBJ whole genome shotgun (WGS) entry which is preliminary data.</text>
</comment>
<feature type="transmembrane region" description="Helical" evidence="10">
    <location>
        <begin position="407"/>
        <end position="426"/>
    </location>
</feature>
<keyword evidence="9 10" id="KW-0472">Membrane</keyword>
<feature type="transmembrane region" description="Helical" evidence="10">
    <location>
        <begin position="369"/>
        <end position="395"/>
    </location>
</feature>
<protein>
    <recommendedName>
        <fullName evidence="10">Alpha-1,3-glucosyltransferase</fullName>
        <ecNumber evidence="10">2.4.1.-</ecNumber>
    </recommendedName>
</protein>
<keyword evidence="7 10" id="KW-0256">Endoplasmic reticulum</keyword>
<dbReference type="GO" id="GO:0042281">
    <property type="term" value="F:dolichyl pyrophosphate Man9GlcNAc2 alpha-1,3-glucosyltransferase activity"/>
    <property type="evidence" value="ECO:0007669"/>
    <property type="project" value="TreeGrafter"/>
</dbReference>
<dbReference type="EC" id="2.4.1.-" evidence="10"/>
<evidence type="ECO:0000256" key="1">
    <source>
        <dbReference type="ARBA" id="ARBA00004477"/>
    </source>
</evidence>
<evidence type="ECO:0000256" key="10">
    <source>
        <dbReference type="RuleBase" id="RU363110"/>
    </source>
</evidence>
<proteinExistence type="inferred from homology"/>
<dbReference type="PANTHER" id="PTHR12413">
    <property type="entry name" value="DOLICHYL GLYCOSYLTRANSFERASE"/>
    <property type="match status" value="1"/>
</dbReference>
<organism evidence="12 13">
    <name type="scientific">Ignelater luminosus</name>
    <name type="common">Cucubano</name>
    <name type="synonym">Pyrophorus luminosus</name>
    <dbReference type="NCBI Taxonomy" id="2038154"/>
    <lineage>
        <taxon>Eukaryota</taxon>
        <taxon>Metazoa</taxon>
        <taxon>Ecdysozoa</taxon>
        <taxon>Arthropoda</taxon>
        <taxon>Hexapoda</taxon>
        <taxon>Insecta</taxon>
        <taxon>Pterygota</taxon>
        <taxon>Neoptera</taxon>
        <taxon>Endopterygota</taxon>
        <taxon>Coleoptera</taxon>
        <taxon>Polyphaga</taxon>
        <taxon>Elateriformia</taxon>
        <taxon>Elateroidea</taxon>
        <taxon>Elateridae</taxon>
        <taxon>Agrypninae</taxon>
        <taxon>Pyrophorini</taxon>
        <taxon>Ignelater</taxon>
    </lineage>
</organism>
<feature type="transmembrane region" description="Helical" evidence="10">
    <location>
        <begin position="480"/>
        <end position="503"/>
    </location>
</feature>
<feature type="chain" id="PRO_5035448733" description="Alpha-1,3-glucosyltransferase" evidence="11">
    <location>
        <begin position="26"/>
        <end position="554"/>
    </location>
</feature>
<sequence>MRVESETWLCIFGVLVAILLRCTTSLHPHSGQGKPPMFGDYEAQRHWMEITVNLPLNEWYYNTSRNDLEYWGLDYPPLTAYHSYICGKFAEFINPDFVALNESRGYESEEHKLFMRYTVLIVDFCLYIPAIILYFILTVKMYKKSDAEIKTESEKQTIPISIQLSIILALFYPGMILIDHGHFQYNCVSLAFAIYAITFLCIHQNILASIFFCLALNYKQMELYHSLPFFLYLLSTCVPKPGQNAIAGFKKLFKIGLTVIITFFVIWAPFLTNINDTKQVLHRLFPVARGVFEDKVANVWCALNVIFKFKLNFTNESMLRYCTIVTLTAVLPSGADLFLRPNVRKFVPALINSSLAFFLFSFQVHEKSILLAVIPVILYSHIEPLTCFWFLIISLFSMFPLIVKDELVLAFVALTTFYVAAIHIILEYSKGKQTKSQTPSNSVLTDMKQVLLDALQVQDGESGLAFVRNLIEKREIFYDLVQYAVVISSLIGCVVLMLLMLIIEPPENYPDVFPLLISAYSCVHFVGFFIYFNIVQFKIPQAVEDVRHIKLKSD</sequence>
<keyword evidence="13" id="KW-1185">Reference proteome</keyword>
<dbReference type="Pfam" id="PF03155">
    <property type="entry name" value="Alg6_Alg8"/>
    <property type="match status" value="1"/>
</dbReference>
<keyword evidence="6 10" id="KW-0812">Transmembrane</keyword>
<evidence type="ECO:0000256" key="3">
    <source>
        <dbReference type="ARBA" id="ARBA00008715"/>
    </source>
</evidence>
<evidence type="ECO:0000313" key="12">
    <source>
        <dbReference type="EMBL" id="KAF2901271.1"/>
    </source>
</evidence>
<dbReference type="OrthoDB" id="4983at2759"/>
<comment type="pathway">
    <text evidence="2 10">Protein modification; protein glycosylation.</text>
</comment>